<evidence type="ECO:0000313" key="2">
    <source>
        <dbReference type="EMBL" id="KAK4541581.1"/>
    </source>
</evidence>
<feature type="region of interest" description="Disordered" evidence="1">
    <location>
        <begin position="811"/>
        <end position="971"/>
    </location>
</feature>
<gene>
    <name evidence="2" type="ORF">LTR36_007878</name>
</gene>
<feature type="compositionally biased region" description="Polar residues" evidence="1">
    <location>
        <begin position="851"/>
        <end position="860"/>
    </location>
</feature>
<evidence type="ECO:0000313" key="3">
    <source>
        <dbReference type="Proteomes" id="UP001324427"/>
    </source>
</evidence>
<feature type="compositionally biased region" description="Basic and acidic residues" evidence="1">
    <location>
        <begin position="1120"/>
        <end position="1136"/>
    </location>
</feature>
<feature type="compositionally biased region" description="Low complexity" evidence="1">
    <location>
        <begin position="1257"/>
        <end position="1267"/>
    </location>
</feature>
<feature type="compositionally biased region" description="Polar residues" evidence="1">
    <location>
        <begin position="1197"/>
        <end position="1214"/>
    </location>
</feature>
<dbReference type="Proteomes" id="UP001324427">
    <property type="component" value="Unassembled WGS sequence"/>
</dbReference>
<feature type="region of interest" description="Disordered" evidence="1">
    <location>
        <begin position="1120"/>
        <end position="1278"/>
    </location>
</feature>
<feature type="compositionally biased region" description="Low complexity" evidence="1">
    <location>
        <begin position="998"/>
        <end position="1010"/>
    </location>
</feature>
<name>A0AAV9J9C5_9PEZI</name>
<proteinExistence type="predicted"/>
<feature type="region of interest" description="Disordered" evidence="1">
    <location>
        <begin position="94"/>
        <end position="117"/>
    </location>
</feature>
<feature type="compositionally biased region" description="Low complexity" evidence="1">
    <location>
        <begin position="282"/>
        <end position="297"/>
    </location>
</feature>
<comment type="caution">
    <text evidence="2">The sequence shown here is derived from an EMBL/GenBank/DDBJ whole genome shotgun (WGS) entry which is preliminary data.</text>
</comment>
<organism evidence="2 3">
    <name type="scientific">Oleoguttula mirabilis</name>
    <dbReference type="NCBI Taxonomy" id="1507867"/>
    <lineage>
        <taxon>Eukaryota</taxon>
        <taxon>Fungi</taxon>
        <taxon>Dikarya</taxon>
        <taxon>Ascomycota</taxon>
        <taxon>Pezizomycotina</taxon>
        <taxon>Dothideomycetes</taxon>
        <taxon>Dothideomycetidae</taxon>
        <taxon>Mycosphaerellales</taxon>
        <taxon>Teratosphaeriaceae</taxon>
        <taxon>Oleoguttula</taxon>
    </lineage>
</organism>
<feature type="region of interest" description="Disordered" evidence="1">
    <location>
        <begin position="1"/>
        <end position="33"/>
    </location>
</feature>
<feature type="compositionally biased region" description="Basic and acidic residues" evidence="1">
    <location>
        <begin position="1155"/>
        <end position="1166"/>
    </location>
</feature>
<accession>A0AAV9J9C5</accession>
<feature type="compositionally biased region" description="Low complexity" evidence="1">
    <location>
        <begin position="1178"/>
        <end position="1194"/>
    </location>
</feature>
<feature type="region of interest" description="Disordered" evidence="1">
    <location>
        <begin position="1291"/>
        <end position="1312"/>
    </location>
</feature>
<feature type="region of interest" description="Disordered" evidence="1">
    <location>
        <begin position="255"/>
        <end position="318"/>
    </location>
</feature>
<feature type="compositionally biased region" description="Basic residues" evidence="1">
    <location>
        <begin position="706"/>
        <end position="721"/>
    </location>
</feature>
<feature type="region of interest" description="Disordered" evidence="1">
    <location>
        <begin position="994"/>
        <end position="1078"/>
    </location>
</feature>
<feature type="compositionally biased region" description="Basic and acidic residues" evidence="1">
    <location>
        <begin position="817"/>
        <end position="837"/>
    </location>
</feature>
<protein>
    <submittedName>
        <fullName evidence="2">Uncharacterized protein</fullName>
    </submittedName>
</protein>
<keyword evidence="3" id="KW-1185">Reference proteome</keyword>
<feature type="region of interest" description="Disordered" evidence="1">
    <location>
        <begin position="630"/>
        <end position="726"/>
    </location>
</feature>
<dbReference type="EMBL" id="JAVFHQ010000051">
    <property type="protein sequence ID" value="KAK4541581.1"/>
    <property type="molecule type" value="Genomic_DNA"/>
</dbReference>
<reference evidence="2 3" key="1">
    <citation type="submission" date="2021-11" db="EMBL/GenBank/DDBJ databases">
        <title>Black yeast isolated from Biological Soil Crust.</title>
        <authorList>
            <person name="Kurbessoian T."/>
        </authorList>
    </citation>
    <scope>NUCLEOTIDE SEQUENCE [LARGE SCALE GENOMIC DNA]</scope>
    <source>
        <strain evidence="2 3">CCFEE 5522</strain>
    </source>
</reference>
<feature type="compositionally biased region" description="Low complexity" evidence="1">
    <location>
        <begin position="945"/>
        <end position="964"/>
    </location>
</feature>
<feature type="region of interest" description="Disordered" evidence="1">
    <location>
        <begin position="135"/>
        <end position="154"/>
    </location>
</feature>
<feature type="compositionally biased region" description="Polar residues" evidence="1">
    <location>
        <begin position="1247"/>
        <end position="1256"/>
    </location>
</feature>
<feature type="compositionally biased region" description="Polar residues" evidence="1">
    <location>
        <begin position="20"/>
        <end position="30"/>
    </location>
</feature>
<sequence length="1329" mass="142770">MQLKDKLMRRGSSLDVGGNASAQSSSTTVDSVGARRLSAVRERDNQAIDIERAIALLQELKKTASPNELVALHRALLPTKDVETVSSPQAATFDERPAYSPAPTFQRRSSVLPPGLATRGGFAEDLLRKQADGLVESQKPKGGRPPGWGHHTASTSVSSLAALDLARDEDGGLPGGRPVTPSDFAYSHTGLYEHGTLRITNGAASPEPSIATAISHDRLGDESKADDGYYTCSSGRPSLEAVRGRASIDILPGRNVSQDSLPIRDRIMNSDKAQQQRKQRSSRLSGISSASEESLVSHIPLQVNPTEPRQSVDRRSVSPMSDAPMARFQQRWSHRASHISAEYVTDCDIAGSPYEEKNNTILNLATRLSTVYDSDGAGDTNAGLGSPEAALSKLNGATEYFGIGHAAEIGSARTSDEQIRPPQVAQASRPLAPRKVDSGYGSDASFRFSQRKGSGEAGPGRNPYLGPIEALKNVEEIDETSSIADTQSLYTFEEILNSPSLLSEGATTPSPKSSKGKKSSTLLRLHTMKSEKKSSLPAMPEPVTQDSSDNISNLASTQSSPGDSKQNAAQQQKRLQKPMPQAVKNQRKEEMRKLKEASAVSLPVVPDDMSAAHAQRLEELPTGGALARTYATVGTTDSQEDLDRTPPVELVGDIKFPSPAPSLAETKSSSSRFSKSRGRKRSNSVRQGSSAEDSPEVRRSWSLGKLRSKSQSRSRSQSHKRSSFDIVMGRSLVAAEQEEPAVSPGDENVPAYTDFSSVARTLGSGSYDISTNQIKRATAPVPGAMQHQLQSPWMISTGLIKSKSMKGMNSEVASELARMKSRDFAHRDREPWQERPRMVFAPRSKDKKTRSASSEASCPTVSVEDRFPEWQGKPASRETSPQRPQVLHRAHSMYAENIPPMPELPADVEIKSSRADGIVAKKLRDSARTSPGASARSSAEAPHGKSATAKKSSMQSSKQAQANQVDDKTLGLLHPVERPAAAKRAHTINVQVRELNGSSSELSSAASAEEQAIDEEEPVASPTHNARHSGWPGWEHQAKLWRQRRESMGETLGKPVEDDALPTADSPPISRKPSMEPVKSPAIVVSRYITPLGSENVARANAGQRPTDAAARHADAYRGLIVDDKENRPAKQDVPRTDSAASAATTNTFVTVKSWDPRPAKQDVPRTESAISAKTYQSTTSVVTTTSTANSSRSPMGRQNHTPSGNFTPYSPTQSAAERSRALSLAKLNGAASPNESTLSLGWLSGSPANASTSTLGSPRGPRPRSSNPQALTDRYSGGLGYGWERGVGFNGSAGTRSSGSEAKRKSVQMSEDFGLDLSDVPVFLQKVR</sequence>
<evidence type="ECO:0000256" key="1">
    <source>
        <dbReference type="SAM" id="MobiDB-lite"/>
    </source>
</evidence>
<feature type="compositionally biased region" description="Low complexity" evidence="1">
    <location>
        <begin position="1137"/>
        <end position="1148"/>
    </location>
</feature>
<feature type="region of interest" description="Disordered" evidence="1">
    <location>
        <begin position="501"/>
        <end position="600"/>
    </location>
</feature>
<feature type="region of interest" description="Disordered" evidence="1">
    <location>
        <begin position="412"/>
        <end position="464"/>
    </location>
</feature>
<feature type="compositionally biased region" description="Polar residues" evidence="1">
    <location>
        <begin position="544"/>
        <end position="573"/>
    </location>
</feature>
<feature type="compositionally biased region" description="Basic residues" evidence="1">
    <location>
        <begin position="674"/>
        <end position="683"/>
    </location>
</feature>
<feature type="compositionally biased region" description="Polar residues" evidence="1">
    <location>
        <begin position="928"/>
        <end position="937"/>
    </location>
</feature>
<feature type="compositionally biased region" description="Basic and acidic residues" evidence="1">
    <location>
        <begin position="586"/>
        <end position="596"/>
    </location>
</feature>